<proteinExistence type="inferred from homology"/>
<evidence type="ECO:0000256" key="3">
    <source>
        <dbReference type="ARBA" id="ARBA00022723"/>
    </source>
</evidence>
<evidence type="ECO:0000256" key="2">
    <source>
        <dbReference type="ARBA" id="ARBA00007749"/>
    </source>
</evidence>
<keyword evidence="4 7" id="KW-0378">Hydrolase</keyword>
<organism evidence="7 8">
    <name type="scientific">Natrinema saccharevitans</name>
    <dbReference type="NCBI Taxonomy" id="301967"/>
    <lineage>
        <taxon>Archaea</taxon>
        <taxon>Methanobacteriati</taxon>
        <taxon>Methanobacteriota</taxon>
        <taxon>Stenosarchaea group</taxon>
        <taxon>Halobacteria</taxon>
        <taxon>Halobacteriales</taxon>
        <taxon>Natrialbaceae</taxon>
        <taxon>Natrinema</taxon>
    </lineage>
</organism>
<dbReference type="SUPFAM" id="SSF56281">
    <property type="entry name" value="Metallo-hydrolase/oxidoreductase"/>
    <property type="match status" value="1"/>
</dbReference>
<dbReference type="PANTHER" id="PTHR42978">
    <property type="entry name" value="QUORUM-QUENCHING LACTONASE YTNP-RELATED-RELATED"/>
    <property type="match status" value="1"/>
</dbReference>
<dbReference type="STRING" id="301967.A6E15_18395"/>
<keyword evidence="8" id="KW-1185">Reference proteome</keyword>
<dbReference type="InterPro" id="IPR001279">
    <property type="entry name" value="Metallo-B-lactamas"/>
</dbReference>
<dbReference type="GO" id="GO:0046872">
    <property type="term" value="F:metal ion binding"/>
    <property type="evidence" value="ECO:0007669"/>
    <property type="project" value="UniProtKB-KW"/>
</dbReference>
<dbReference type="OrthoDB" id="7773at2157"/>
<evidence type="ECO:0000256" key="1">
    <source>
        <dbReference type="ARBA" id="ARBA00001947"/>
    </source>
</evidence>
<keyword evidence="5" id="KW-0862">Zinc</keyword>
<dbReference type="AlphaFoldDB" id="A0A1S8AS37"/>
<protein>
    <submittedName>
        <fullName evidence="7">MBL fold metallo-hydrolase</fullName>
    </submittedName>
</protein>
<dbReference type="Gene3D" id="3.60.15.10">
    <property type="entry name" value="Ribonuclease Z/Hydroxyacylglutathione hydrolase-like"/>
    <property type="match status" value="1"/>
</dbReference>
<evidence type="ECO:0000313" key="7">
    <source>
        <dbReference type="EMBL" id="OLZ39351.1"/>
    </source>
</evidence>
<dbReference type="CDD" id="cd07729">
    <property type="entry name" value="AHL_lactonase_MBL-fold"/>
    <property type="match status" value="1"/>
</dbReference>
<name>A0A1S8AS37_9EURY</name>
<gene>
    <name evidence="7" type="ORF">A6E15_18395</name>
</gene>
<dbReference type="Pfam" id="PF00753">
    <property type="entry name" value="Lactamase_B"/>
    <property type="match status" value="1"/>
</dbReference>
<dbReference type="RefSeq" id="WP_076148666.1">
    <property type="nucleotide sequence ID" value="NZ_LWLN01000002.1"/>
</dbReference>
<evidence type="ECO:0000313" key="8">
    <source>
        <dbReference type="Proteomes" id="UP000189370"/>
    </source>
</evidence>
<evidence type="ECO:0000256" key="4">
    <source>
        <dbReference type="ARBA" id="ARBA00022801"/>
    </source>
</evidence>
<dbReference type="InterPro" id="IPR036866">
    <property type="entry name" value="RibonucZ/Hydroxyglut_hydro"/>
</dbReference>
<dbReference type="PANTHER" id="PTHR42978:SF2">
    <property type="entry name" value="102 KBASES UNSTABLE REGION: FROM 1 TO 119443"/>
    <property type="match status" value="1"/>
</dbReference>
<dbReference type="Proteomes" id="UP000189370">
    <property type="component" value="Unassembled WGS sequence"/>
</dbReference>
<dbReference type="EMBL" id="LWLN01000002">
    <property type="protein sequence ID" value="OLZ39351.1"/>
    <property type="molecule type" value="Genomic_DNA"/>
</dbReference>
<accession>A0A1S8AS37</accession>
<comment type="similarity">
    <text evidence="2">Belongs to the metallo-beta-lactamase superfamily.</text>
</comment>
<reference evidence="8" key="1">
    <citation type="submission" date="2016-04" db="EMBL/GenBank/DDBJ databases">
        <authorList>
            <person name="Chen S.-C."/>
            <person name="Lai M.-C."/>
        </authorList>
    </citation>
    <scope>NUCLEOTIDE SEQUENCE [LARGE SCALE GENOMIC DNA]</scope>
    <source>
        <strain evidence="8">AB14</strain>
    </source>
</reference>
<dbReference type="GO" id="GO:0016787">
    <property type="term" value="F:hydrolase activity"/>
    <property type="evidence" value="ECO:0007669"/>
    <property type="project" value="UniProtKB-KW"/>
</dbReference>
<comment type="caution">
    <text evidence="7">The sequence shown here is derived from an EMBL/GenBank/DDBJ whole genome shotgun (WGS) entry which is preliminary data.</text>
</comment>
<dbReference type="InterPro" id="IPR051013">
    <property type="entry name" value="MBL_superfamily_lactonases"/>
</dbReference>
<evidence type="ECO:0000256" key="5">
    <source>
        <dbReference type="ARBA" id="ARBA00022833"/>
    </source>
</evidence>
<sequence length="267" mass="30207">MVDATISLVDRGSIRTDRNFLIENETMGSAVDPNPDVEMIEGPVYNLVIDHPEATILWDTGSHPECGDGYWPAELYAAFEHHDADEHPLPDALEDVGYSVDDIDAVFQTHLHLDHAGSLHRFAGTDVPVFVHEQEIKYAYYSAKTEQGSSAYVPDDFDHDLNWRIVHGDIETHFEDIEFLHLPGHTPGVMGTRIDIDGYGTVVFTSDQAYTRANYVEEHPMGGELLWSKRHWEESLHRVQEIERRTDADVYCGHDPDDVEALRDGLP</sequence>
<keyword evidence="3" id="KW-0479">Metal-binding</keyword>
<comment type="cofactor">
    <cofactor evidence="1">
        <name>Zn(2+)</name>
        <dbReference type="ChEBI" id="CHEBI:29105"/>
    </cofactor>
</comment>
<dbReference type="SMART" id="SM00849">
    <property type="entry name" value="Lactamase_B"/>
    <property type="match status" value="1"/>
</dbReference>
<feature type="domain" description="Metallo-beta-lactamase" evidence="6">
    <location>
        <begin position="43"/>
        <end position="254"/>
    </location>
</feature>
<evidence type="ECO:0000259" key="6">
    <source>
        <dbReference type="SMART" id="SM00849"/>
    </source>
</evidence>